<dbReference type="PANTHER" id="PTHR31145:SF6">
    <property type="entry name" value="INTEGRAL MEMBRANE PROTEIN (AFU_ORTHOLOGUE AFUA_7G01610)"/>
    <property type="match status" value="1"/>
</dbReference>
<evidence type="ECO:0000313" key="4">
    <source>
        <dbReference type="EMBL" id="KAJ0397564.1"/>
    </source>
</evidence>
<sequence length="1261" mass="135723">MRSMTPTQRVAARRVAAAFVATALLMGRLGAVEVGDRDGFGLRALQARNETASNDSTALPTAIPITIVPRGDGSHSGDAPAPSSRQPSPSASPSPVTSAPLLIGKDGSQRRDDIVAPVKPPTPDEASKKDIVLFNDVTTQPPPRNRFSVENERTSPVEKPVVLEIARDSELSGSGASTPKPIKYVRGKTRISEDDGTGSAASSSSTKSPGASNRVDSPNIIGGRRRNDPINANAMSVASANVHDMVRYSGCAFAGVSVAMLVFFHFKALDSSWQWNGNSWAPNTWELVAYIGYLQQLGSISQLTLLKTPYLLWDFTDSFAWASGLIQKDWASSSSLESDASGSRRLATIVIGGIVAYADRLGIQEDQILRHCMISFGALVAVLLLCFISLVYVARRAERPDYDRGSDVMEARAKRIHVYRSRSVRVLGLLLCVWLVSLYPLSVMASFEITMQIEADTVNPGSLVIAMFAILVFSLAVLAVVIRAVWSTPETDLQGHGHLVAIWGTLCGPYSYRSRLFFFVAALAHIVSGIVVGSTDAEPGQLIGVIAIQIVYLGLVFILSPFQHAFATNATYAVGVLKVVNWALVFPFLHSIKSVSPSGRRSCAEIIIAINSIVIVAWFVRHLVIFVVYTRAHINRDDEINKSDIVAHEIQSSARDPRPQWSTRSARPLTMDRLPNESLRMPRNNVSLSRTGTLHNAQSIYSLSSMSSGAMSTSELTDDVTSAMMKKRALDRTDANNTHPSVSPAPTPTIRSTESPSLPPLDATASSLAGETQAPSRPSPPVQAAATRGSPSLRDAAHYSGVTAAGLSMALLLLFHQFAFDPRVAMAWPSMWTGVNAWELVLYASFLQHLTALSHLQLPQMPPSLHSFADVFSWSDFLIQKTQVASDLAADRANQRRLAAAADGMYAYARRIGISPSSVLINALVGVALVVAVLVLVFAVVLFVSRKKTRLEKIEDGEASLRLPRRALRVVGVMLLLWLVALYPLSLLACFELGRQEQVGDHDPTRLALAIVVLVFAIAMPLGAFATHVYRQRGDQIQRARVLAVWGVLYAESPYRRRCFFVLPALAQIALGVVLSGAVIRDARSALGAAMGIVVALIVAGIALSPYLSGVALLCFVAVGVVQLLNLGLSFAFLPSSELSSSSRQEIADVLLAVNVVVLVLWLVRHIITLVIGVKMYTRRDELPAMDPSVTTPGADLAASGLVRHSAKHDASHVESSALYMRMEPSPREAVSGSVVSSESGDDAGTIGSSNVRVVGPRISL</sequence>
<feature type="transmembrane region" description="Helical" evidence="2">
    <location>
        <begin position="919"/>
        <end position="945"/>
    </location>
</feature>
<dbReference type="PANTHER" id="PTHR31145">
    <property type="entry name" value="INTEGRAL MEMBRANE PROTEIN (AFU_ORTHOLOGUE AFUA_7G01610)"/>
    <property type="match status" value="1"/>
</dbReference>
<feature type="transmembrane region" description="Helical" evidence="2">
    <location>
        <begin position="1007"/>
        <end position="1030"/>
    </location>
</feature>
<keyword evidence="2" id="KW-0812">Transmembrane</keyword>
<feature type="transmembrane region" description="Helical" evidence="2">
    <location>
        <begin position="1086"/>
        <end position="1104"/>
    </location>
</feature>
<dbReference type="InterPro" id="IPR010308">
    <property type="entry name" value="TRP_C"/>
</dbReference>
<feature type="compositionally biased region" description="Polar residues" evidence="1">
    <location>
        <begin position="651"/>
        <end position="665"/>
    </location>
</feature>
<feature type="transmembrane region" description="Helical" evidence="2">
    <location>
        <begin position="966"/>
        <end position="987"/>
    </location>
</feature>
<feature type="compositionally biased region" description="Polar residues" evidence="1">
    <location>
        <begin position="764"/>
        <end position="776"/>
    </location>
</feature>
<organism evidence="4 5">
    <name type="scientific">Pythium insidiosum</name>
    <name type="common">Pythiosis disease agent</name>
    <dbReference type="NCBI Taxonomy" id="114742"/>
    <lineage>
        <taxon>Eukaryota</taxon>
        <taxon>Sar</taxon>
        <taxon>Stramenopiles</taxon>
        <taxon>Oomycota</taxon>
        <taxon>Peronosporomycetes</taxon>
        <taxon>Pythiales</taxon>
        <taxon>Pythiaceae</taxon>
        <taxon>Pythium</taxon>
    </lineage>
</organism>
<feature type="transmembrane region" description="Helical" evidence="2">
    <location>
        <begin position="541"/>
        <end position="559"/>
    </location>
</feature>
<feature type="compositionally biased region" description="Low complexity" evidence="1">
    <location>
        <begin position="79"/>
        <end position="100"/>
    </location>
</feature>
<gene>
    <name evidence="4" type="ORF">P43SY_003439</name>
</gene>
<feature type="transmembrane region" description="Helical" evidence="2">
    <location>
        <begin position="1059"/>
        <end position="1080"/>
    </location>
</feature>
<feature type="domain" description="TRP C-terminal" evidence="3">
    <location>
        <begin position="341"/>
        <end position="642"/>
    </location>
</feature>
<feature type="region of interest" description="Disordered" evidence="1">
    <location>
        <begin position="168"/>
        <end position="227"/>
    </location>
</feature>
<feature type="region of interest" description="Disordered" evidence="1">
    <location>
        <begin position="1230"/>
        <end position="1249"/>
    </location>
</feature>
<feature type="transmembrane region" description="Helical" evidence="2">
    <location>
        <begin position="516"/>
        <end position="535"/>
    </location>
</feature>
<evidence type="ECO:0000256" key="1">
    <source>
        <dbReference type="SAM" id="MobiDB-lite"/>
    </source>
</evidence>
<dbReference type="AlphaFoldDB" id="A0AAD5M034"/>
<feature type="transmembrane region" description="Helical" evidence="2">
    <location>
        <begin position="1111"/>
        <end position="1133"/>
    </location>
</feature>
<feature type="transmembrane region" description="Helical" evidence="2">
    <location>
        <begin position="1153"/>
        <end position="1174"/>
    </location>
</feature>
<evidence type="ECO:0000259" key="3">
    <source>
        <dbReference type="Pfam" id="PF06011"/>
    </source>
</evidence>
<dbReference type="Proteomes" id="UP001209570">
    <property type="component" value="Unassembled WGS sequence"/>
</dbReference>
<comment type="caution">
    <text evidence="4">The sequence shown here is derived from an EMBL/GenBank/DDBJ whole genome shotgun (WGS) entry which is preliminary data.</text>
</comment>
<feature type="transmembrane region" description="Helical" evidence="2">
    <location>
        <begin position="373"/>
        <end position="394"/>
    </location>
</feature>
<dbReference type="InterPro" id="IPR040241">
    <property type="entry name" value="TRP_Flc/Pkd2-like"/>
</dbReference>
<feature type="compositionally biased region" description="Low complexity" evidence="1">
    <location>
        <begin position="1230"/>
        <end position="1245"/>
    </location>
</feature>
<feature type="transmembrane region" description="Helical" evidence="2">
    <location>
        <begin position="796"/>
        <end position="819"/>
    </location>
</feature>
<proteinExistence type="predicted"/>
<dbReference type="GO" id="GO:0016020">
    <property type="term" value="C:membrane"/>
    <property type="evidence" value="ECO:0007669"/>
    <property type="project" value="TreeGrafter"/>
</dbReference>
<feature type="transmembrane region" description="Helical" evidence="2">
    <location>
        <begin position="606"/>
        <end position="629"/>
    </location>
</feature>
<name>A0AAD5M034_PYTIN</name>
<keyword evidence="2" id="KW-1133">Transmembrane helix</keyword>
<evidence type="ECO:0000256" key="2">
    <source>
        <dbReference type="SAM" id="Phobius"/>
    </source>
</evidence>
<keyword evidence="2" id="KW-0472">Membrane</keyword>
<feature type="transmembrane region" description="Helical" evidence="2">
    <location>
        <begin position="463"/>
        <end position="486"/>
    </location>
</feature>
<evidence type="ECO:0000313" key="5">
    <source>
        <dbReference type="Proteomes" id="UP001209570"/>
    </source>
</evidence>
<feature type="region of interest" description="Disordered" evidence="1">
    <location>
        <begin position="651"/>
        <end position="691"/>
    </location>
</feature>
<dbReference type="GO" id="GO:0055085">
    <property type="term" value="P:transmembrane transport"/>
    <property type="evidence" value="ECO:0007669"/>
    <property type="project" value="TreeGrafter"/>
</dbReference>
<feature type="region of interest" description="Disordered" evidence="1">
    <location>
        <begin position="66"/>
        <end position="155"/>
    </location>
</feature>
<dbReference type="Pfam" id="PF06011">
    <property type="entry name" value="TRP"/>
    <property type="match status" value="2"/>
</dbReference>
<protein>
    <recommendedName>
        <fullName evidence="3">TRP C-terminal domain-containing protein</fullName>
    </recommendedName>
</protein>
<dbReference type="EMBL" id="JAKCXM010000246">
    <property type="protein sequence ID" value="KAJ0397564.1"/>
    <property type="molecule type" value="Genomic_DNA"/>
</dbReference>
<feature type="region of interest" description="Disordered" evidence="1">
    <location>
        <begin position="730"/>
        <end position="790"/>
    </location>
</feature>
<keyword evidence="5" id="KW-1185">Reference proteome</keyword>
<feature type="domain" description="TRP C-terminal" evidence="3">
    <location>
        <begin position="889"/>
        <end position="1172"/>
    </location>
</feature>
<feature type="transmembrane region" description="Helical" evidence="2">
    <location>
        <begin position="566"/>
        <end position="586"/>
    </location>
</feature>
<feature type="compositionally biased region" description="Low complexity" evidence="1">
    <location>
        <begin position="197"/>
        <end position="212"/>
    </location>
</feature>
<reference evidence="4" key="1">
    <citation type="submission" date="2021-12" db="EMBL/GenBank/DDBJ databases">
        <title>Prjna785345.</title>
        <authorList>
            <person name="Rujirawat T."/>
            <person name="Krajaejun T."/>
        </authorList>
    </citation>
    <scope>NUCLEOTIDE SEQUENCE</scope>
    <source>
        <strain evidence="4">Pi057C3</strain>
    </source>
</reference>
<accession>A0AAD5M034</accession>
<feature type="transmembrane region" description="Helical" evidence="2">
    <location>
        <begin position="424"/>
        <end position="443"/>
    </location>
</feature>